<evidence type="ECO:0000313" key="10">
    <source>
        <dbReference type="RefSeq" id="XP_052747805.1"/>
    </source>
</evidence>
<organism evidence="9 10">
    <name type="scientific">Galleria mellonella</name>
    <name type="common">Greater wax moth</name>
    <dbReference type="NCBI Taxonomy" id="7137"/>
    <lineage>
        <taxon>Eukaryota</taxon>
        <taxon>Metazoa</taxon>
        <taxon>Ecdysozoa</taxon>
        <taxon>Arthropoda</taxon>
        <taxon>Hexapoda</taxon>
        <taxon>Insecta</taxon>
        <taxon>Pterygota</taxon>
        <taxon>Neoptera</taxon>
        <taxon>Endopterygota</taxon>
        <taxon>Lepidoptera</taxon>
        <taxon>Glossata</taxon>
        <taxon>Ditrysia</taxon>
        <taxon>Pyraloidea</taxon>
        <taxon>Pyralidae</taxon>
        <taxon>Galleriinae</taxon>
        <taxon>Galleria</taxon>
    </lineage>
</organism>
<sequence length="375" mass="43419">MSLGSLINYMNPFRIFQQYVSLPVEVFISRQYTGYKKKTEEGLSSVKELLFRAGVIAVFFAAIVWLSIFMYVVFYYTYMPNVTHVRPVHLQFKSCDEVMGVCSFPSAHVQLTRRSQMLMSGQSYRIKLVLDMPESQTNKDLGMFMVCAQMRAKGGVLVSSSCRAAMLRHRSILHYIMRTFTWAPVFLTGLDEEKQQLHVELFSDFEDDENVPITDAYVELQSRYAQVYSCELHVEAHFAGLRYYMYHWPKISALIGISSNLFFVSLVFILSWYHLQDGLPEFIKSKLVTEIKTEKEDDVPRGGKIKLEKEAPSTPVELSGIQYIVRYSTEYISSTVIVTKILEYTSIEHYVGRLKSLEFPAILRRRHPSRRVTED</sequence>
<dbReference type="GeneID" id="113513865"/>
<evidence type="ECO:0000256" key="5">
    <source>
        <dbReference type="ARBA" id="ARBA00022989"/>
    </source>
</evidence>
<feature type="transmembrane region" description="Helical" evidence="8">
    <location>
        <begin position="251"/>
        <end position="275"/>
    </location>
</feature>
<keyword evidence="7 8" id="KW-0472">Membrane</keyword>
<accession>A0ABM3M9L5</accession>
<keyword evidence="3 8" id="KW-0812">Transmembrane</keyword>
<dbReference type="RefSeq" id="XP_052747805.1">
    <property type="nucleotide sequence ID" value="XM_052891845.1"/>
</dbReference>
<dbReference type="CDD" id="cd23995">
    <property type="entry name" value="Seipin_BSCL2_like"/>
    <property type="match status" value="1"/>
</dbReference>
<evidence type="ECO:0000256" key="2">
    <source>
        <dbReference type="ARBA" id="ARBA00022064"/>
    </source>
</evidence>
<dbReference type="PANTHER" id="PTHR21212">
    <property type="entry name" value="BERNARDINELLI-SEIP CONGENITAL LIPODYSTROPHY 2 HOMOLOG BSCL2 PROTEIN"/>
    <property type="match status" value="1"/>
</dbReference>
<dbReference type="InterPro" id="IPR009617">
    <property type="entry name" value="Seipin"/>
</dbReference>
<evidence type="ECO:0000256" key="7">
    <source>
        <dbReference type="ARBA" id="ARBA00023136"/>
    </source>
</evidence>
<name>A0ABM3M9L5_GALME</name>
<comment type="subcellular location">
    <subcellularLocation>
        <location evidence="1">Endoplasmic reticulum membrane</location>
        <topology evidence="1">Multi-pass membrane protein</topology>
    </subcellularLocation>
</comment>
<feature type="transmembrane region" description="Helical" evidence="8">
    <location>
        <begin position="49"/>
        <end position="76"/>
    </location>
</feature>
<dbReference type="Pfam" id="PF06775">
    <property type="entry name" value="Seipin"/>
    <property type="match status" value="1"/>
</dbReference>
<dbReference type="Proteomes" id="UP001652740">
    <property type="component" value="Unplaced"/>
</dbReference>
<reference evidence="10" key="1">
    <citation type="submission" date="2025-08" db="UniProtKB">
        <authorList>
            <consortium name="RefSeq"/>
        </authorList>
    </citation>
    <scope>IDENTIFICATION</scope>
    <source>
        <tissue evidence="10">Whole larvae</tissue>
    </source>
</reference>
<gene>
    <name evidence="10" type="primary">LOC113513865</name>
</gene>
<evidence type="ECO:0000256" key="6">
    <source>
        <dbReference type="ARBA" id="ARBA00023098"/>
    </source>
</evidence>
<dbReference type="PANTHER" id="PTHR21212:SF0">
    <property type="entry name" value="SEIPIN"/>
    <property type="match status" value="1"/>
</dbReference>
<evidence type="ECO:0000256" key="1">
    <source>
        <dbReference type="ARBA" id="ARBA00004477"/>
    </source>
</evidence>
<protein>
    <recommendedName>
        <fullName evidence="2">Seipin</fullName>
    </recommendedName>
</protein>
<keyword evidence="5 8" id="KW-1133">Transmembrane helix</keyword>
<proteinExistence type="predicted"/>
<evidence type="ECO:0000313" key="9">
    <source>
        <dbReference type="Proteomes" id="UP001652740"/>
    </source>
</evidence>
<keyword evidence="4" id="KW-0256">Endoplasmic reticulum</keyword>
<evidence type="ECO:0000256" key="8">
    <source>
        <dbReference type="SAM" id="Phobius"/>
    </source>
</evidence>
<evidence type="ECO:0000256" key="3">
    <source>
        <dbReference type="ARBA" id="ARBA00022692"/>
    </source>
</evidence>
<keyword evidence="6" id="KW-0443">Lipid metabolism</keyword>
<evidence type="ECO:0000256" key="4">
    <source>
        <dbReference type="ARBA" id="ARBA00022824"/>
    </source>
</evidence>
<keyword evidence="9" id="KW-1185">Reference proteome</keyword>